<dbReference type="InterPro" id="IPR011712">
    <property type="entry name" value="Sig_transdc_His_kin_sub3_dim/P"/>
</dbReference>
<feature type="signal peptide" evidence="10">
    <location>
        <begin position="1"/>
        <end position="20"/>
    </location>
</feature>
<evidence type="ECO:0000256" key="5">
    <source>
        <dbReference type="ARBA" id="ARBA00022741"/>
    </source>
</evidence>
<keyword evidence="8" id="KW-0902">Two-component regulatory system</keyword>
<feature type="transmembrane region" description="Helical" evidence="9">
    <location>
        <begin position="200"/>
        <end position="223"/>
    </location>
</feature>
<dbReference type="PANTHER" id="PTHR24421">
    <property type="entry name" value="NITRATE/NITRITE SENSOR PROTEIN NARX-RELATED"/>
    <property type="match status" value="1"/>
</dbReference>
<evidence type="ECO:0000256" key="10">
    <source>
        <dbReference type="SAM" id="SignalP"/>
    </source>
</evidence>
<feature type="domain" description="7TM-DISM receptor extracellular" evidence="11">
    <location>
        <begin position="200"/>
        <end position="400"/>
    </location>
</feature>
<proteinExistence type="predicted"/>
<reference evidence="13 14" key="1">
    <citation type="journal article" date="2019" name="PLoS Negl. Trop. Dis.">
        <title>Revisiting the worldwide diversity of Leptospira species in the environment.</title>
        <authorList>
            <person name="Vincent A.T."/>
            <person name="Schiettekatte O."/>
            <person name="Bourhy P."/>
            <person name="Veyrier F.J."/>
            <person name="Picardeau M."/>
        </authorList>
    </citation>
    <scope>NUCLEOTIDE SEQUENCE [LARGE SCALE GENOMIC DNA]</scope>
    <source>
        <strain evidence="13 14">201702444</strain>
    </source>
</reference>
<evidence type="ECO:0000313" key="13">
    <source>
        <dbReference type="EMBL" id="TGM01124.1"/>
    </source>
</evidence>
<dbReference type="InterPro" id="IPR011623">
    <property type="entry name" value="7TMR_DISM_rcpt_extracell_dom1"/>
</dbReference>
<comment type="caution">
    <text evidence="13">The sequence shown here is derived from an EMBL/GenBank/DDBJ whole genome shotgun (WGS) entry which is preliminary data.</text>
</comment>
<dbReference type="SUPFAM" id="SSF49785">
    <property type="entry name" value="Galactose-binding domain-like"/>
    <property type="match status" value="1"/>
</dbReference>
<evidence type="ECO:0000259" key="11">
    <source>
        <dbReference type="Pfam" id="PF07695"/>
    </source>
</evidence>
<dbReference type="GO" id="GO:0016020">
    <property type="term" value="C:membrane"/>
    <property type="evidence" value="ECO:0007669"/>
    <property type="project" value="InterPro"/>
</dbReference>
<dbReference type="AlphaFoldDB" id="A0A5F2B608"/>
<dbReference type="Gene3D" id="1.20.5.1930">
    <property type="match status" value="1"/>
</dbReference>
<name>A0A5F2B608_9LEPT</name>
<evidence type="ECO:0000256" key="8">
    <source>
        <dbReference type="ARBA" id="ARBA00023012"/>
    </source>
</evidence>
<feature type="transmembrane region" description="Helical" evidence="9">
    <location>
        <begin position="293"/>
        <end position="311"/>
    </location>
</feature>
<evidence type="ECO:0000256" key="6">
    <source>
        <dbReference type="ARBA" id="ARBA00022777"/>
    </source>
</evidence>
<dbReference type="InterPro" id="IPR036890">
    <property type="entry name" value="HATPase_C_sf"/>
</dbReference>
<keyword evidence="9" id="KW-0812">Transmembrane</keyword>
<keyword evidence="9" id="KW-0472">Membrane</keyword>
<dbReference type="GO" id="GO:0000155">
    <property type="term" value="F:phosphorelay sensor kinase activity"/>
    <property type="evidence" value="ECO:0007669"/>
    <property type="project" value="InterPro"/>
</dbReference>
<dbReference type="EC" id="2.7.13.3" evidence="2"/>
<feature type="transmembrane region" description="Helical" evidence="9">
    <location>
        <begin position="351"/>
        <end position="372"/>
    </location>
</feature>
<dbReference type="Gene3D" id="3.30.565.10">
    <property type="entry name" value="Histidine kinase-like ATPase, C-terminal domain"/>
    <property type="match status" value="1"/>
</dbReference>
<dbReference type="PANTHER" id="PTHR24421:SF10">
    <property type="entry name" value="NITRATE_NITRITE SENSOR PROTEIN NARQ"/>
    <property type="match status" value="1"/>
</dbReference>
<evidence type="ECO:0000256" key="1">
    <source>
        <dbReference type="ARBA" id="ARBA00000085"/>
    </source>
</evidence>
<keyword evidence="6 13" id="KW-0418">Kinase</keyword>
<evidence type="ECO:0000256" key="9">
    <source>
        <dbReference type="SAM" id="Phobius"/>
    </source>
</evidence>
<evidence type="ECO:0000256" key="7">
    <source>
        <dbReference type="ARBA" id="ARBA00022840"/>
    </source>
</evidence>
<dbReference type="Gene3D" id="2.60.120.260">
    <property type="entry name" value="Galactose-binding domain-like"/>
    <property type="match status" value="1"/>
</dbReference>
<evidence type="ECO:0000256" key="2">
    <source>
        <dbReference type="ARBA" id="ARBA00012438"/>
    </source>
</evidence>
<dbReference type="InterPro" id="IPR008979">
    <property type="entry name" value="Galactose-bd-like_sf"/>
</dbReference>
<dbReference type="InterPro" id="IPR050482">
    <property type="entry name" value="Sensor_HK_TwoCompSys"/>
</dbReference>
<dbReference type="GO" id="GO:0046983">
    <property type="term" value="F:protein dimerization activity"/>
    <property type="evidence" value="ECO:0007669"/>
    <property type="project" value="InterPro"/>
</dbReference>
<keyword evidence="10" id="KW-0732">Signal</keyword>
<dbReference type="EMBL" id="RQGN01000050">
    <property type="protein sequence ID" value="TGM01124.1"/>
    <property type="molecule type" value="Genomic_DNA"/>
</dbReference>
<feature type="transmembrane region" description="Helical" evidence="9">
    <location>
        <begin position="230"/>
        <end position="251"/>
    </location>
</feature>
<evidence type="ECO:0000256" key="3">
    <source>
        <dbReference type="ARBA" id="ARBA00022553"/>
    </source>
</evidence>
<comment type="catalytic activity">
    <reaction evidence="1">
        <text>ATP + protein L-histidine = ADP + protein N-phospho-L-histidine.</text>
        <dbReference type="EC" id="2.7.13.3"/>
    </reaction>
</comment>
<evidence type="ECO:0000313" key="14">
    <source>
        <dbReference type="Proteomes" id="UP000298429"/>
    </source>
</evidence>
<dbReference type="OrthoDB" id="199946at2"/>
<sequence length="616" mass="70696">MKRILFYIFIILLWSFTACTPAVGSKDRPNAKNGVIDLRNFNLDENGTTLDGNWEFYWKQIANGSSKIADTTPSYVPVPGIWRDYDQNFTLEGYATYRLRVLCDWKRPNLKIRIPRLPGVYDVYFDNHKVYSNGFTGTDSLDTVFVAHPLITSVAVPSGDFLITVVVSNFKGNHLKGGIRKAFQIGNGVSIDSGERKEEWFEIILIVVIFSFGIYHIVFFFSYRKDPVPLYFAAFCFLVSGYSFITSGIQYMALPTLSLNLRIRIEFFCEVAFFPASYMMLKNMFPIQFNLRWMHFAIGTSLIFFLGIFILNEYDLVTFYSKFMYLPPVYGTVLILGTINAFRAKEPRAKTILLTGFVLALTMMNDVFYGLYEIYFLFPYSFPFGLVTFVVLNSYILSSRFAEDLERAKEFAQLQIKYNEQLKFQAQERTRIASDIHDSIGSELTAILFELESKDKNDSTLIKLKSEVSHLISNVRDIVFLMHHQGTNKELVEDVIRRYGERIGGTGTIRVETHVEDVSDLIHLDQCLHVQKIFLEVMSNILRHSEAKNIRISWNEEGKNLILKVIDDGKKFKIDAEKSSGIGLGSIRMRSEKLGATYDFNSKNSENSFVLYVPIS</sequence>
<dbReference type="SUPFAM" id="SSF55874">
    <property type="entry name" value="ATPase domain of HSP90 chaperone/DNA topoisomerase II/histidine kinase"/>
    <property type="match status" value="1"/>
</dbReference>
<protein>
    <recommendedName>
        <fullName evidence="2">histidine kinase</fullName>
        <ecNumber evidence="2">2.7.13.3</ecNumber>
    </recommendedName>
</protein>
<feature type="domain" description="Signal transduction histidine kinase subgroup 3 dimerisation and phosphoacceptor" evidence="12">
    <location>
        <begin position="428"/>
        <end position="484"/>
    </location>
</feature>
<keyword evidence="9" id="KW-1133">Transmembrane helix</keyword>
<gene>
    <name evidence="13" type="ORF">EHQ76_10835</name>
</gene>
<dbReference type="RefSeq" id="WP_135670993.1">
    <property type="nucleotide sequence ID" value="NZ_RQGN01000050.1"/>
</dbReference>
<dbReference type="PROSITE" id="PS51257">
    <property type="entry name" value="PROKAR_LIPOPROTEIN"/>
    <property type="match status" value="1"/>
</dbReference>
<evidence type="ECO:0000256" key="4">
    <source>
        <dbReference type="ARBA" id="ARBA00022679"/>
    </source>
</evidence>
<feature type="transmembrane region" description="Helical" evidence="9">
    <location>
        <begin position="323"/>
        <end position="342"/>
    </location>
</feature>
<dbReference type="Proteomes" id="UP000298429">
    <property type="component" value="Unassembled WGS sequence"/>
</dbReference>
<keyword evidence="3" id="KW-0597">Phosphoprotein</keyword>
<organism evidence="13 14">
    <name type="scientific">Leptospira barantonii</name>
    <dbReference type="NCBI Taxonomy" id="2023184"/>
    <lineage>
        <taxon>Bacteria</taxon>
        <taxon>Pseudomonadati</taxon>
        <taxon>Spirochaetota</taxon>
        <taxon>Spirochaetia</taxon>
        <taxon>Leptospirales</taxon>
        <taxon>Leptospiraceae</taxon>
        <taxon>Leptospira</taxon>
    </lineage>
</organism>
<accession>A0A5F2B608</accession>
<feature type="chain" id="PRO_5022983802" description="histidine kinase" evidence="10">
    <location>
        <begin position="21"/>
        <end position="616"/>
    </location>
</feature>
<dbReference type="Pfam" id="PF07730">
    <property type="entry name" value="HisKA_3"/>
    <property type="match status" value="1"/>
</dbReference>
<evidence type="ECO:0000259" key="12">
    <source>
        <dbReference type="Pfam" id="PF07730"/>
    </source>
</evidence>
<keyword evidence="4" id="KW-0808">Transferase</keyword>
<keyword evidence="5" id="KW-0547">Nucleotide-binding</keyword>
<dbReference type="GO" id="GO:0005524">
    <property type="term" value="F:ATP binding"/>
    <property type="evidence" value="ECO:0007669"/>
    <property type="project" value="UniProtKB-KW"/>
</dbReference>
<dbReference type="Pfam" id="PF07695">
    <property type="entry name" value="7TMR-DISM_7TM"/>
    <property type="match status" value="1"/>
</dbReference>
<feature type="transmembrane region" description="Helical" evidence="9">
    <location>
        <begin position="378"/>
        <end position="397"/>
    </location>
</feature>
<keyword evidence="7" id="KW-0067">ATP-binding</keyword>